<dbReference type="GeneTree" id="ENSGT00390000000062"/>
<feature type="region of interest" description="Disordered" evidence="2">
    <location>
        <begin position="1"/>
        <end position="46"/>
    </location>
</feature>
<dbReference type="GO" id="GO:0051321">
    <property type="term" value="P:meiotic cell cycle"/>
    <property type="evidence" value="ECO:0007669"/>
    <property type="project" value="TreeGrafter"/>
</dbReference>
<dbReference type="GO" id="GO:0007286">
    <property type="term" value="P:spermatid development"/>
    <property type="evidence" value="ECO:0007669"/>
    <property type="project" value="TreeGrafter"/>
</dbReference>
<sequence length="214" mass="25432">MAPAGRKRPGRAAKAPVEAQGMAAYDFGRQERRELSGPEAEGTGYHTPLQIQNELQNMLERFEGDIKRILYAKRKRCMMDTRASVKSINQKIEHVWQTQEEQRQKLYHEYCQEFLTLFQEWDMDVQKAKEEEEKLANIFRQQQKVLQHSRTVQSQRMQAIKELYEQFLKSMEDLEKNQENFLIGEQSELRKEMAMLQKHFMMEHVSSIIFKGEN</sequence>
<evidence type="ECO:0000256" key="2">
    <source>
        <dbReference type="SAM" id="MobiDB-lite"/>
    </source>
</evidence>
<evidence type="ECO:0000313" key="4">
    <source>
        <dbReference type="Ensembl" id="ENSUAMP00000032845.1"/>
    </source>
</evidence>
<reference evidence="4" key="3">
    <citation type="submission" date="2025-09" db="UniProtKB">
        <authorList>
            <consortium name="Ensembl"/>
        </authorList>
    </citation>
    <scope>IDENTIFICATION</scope>
</reference>
<evidence type="ECO:0000256" key="1">
    <source>
        <dbReference type="ARBA" id="ARBA00010283"/>
    </source>
</evidence>
<organism evidence="4 5">
    <name type="scientific">Ursus americanus</name>
    <name type="common">American black bear</name>
    <name type="synonym">Euarctos americanus</name>
    <dbReference type="NCBI Taxonomy" id="9643"/>
    <lineage>
        <taxon>Eukaryota</taxon>
        <taxon>Metazoa</taxon>
        <taxon>Chordata</taxon>
        <taxon>Craniata</taxon>
        <taxon>Vertebrata</taxon>
        <taxon>Euteleostomi</taxon>
        <taxon>Mammalia</taxon>
        <taxon>Eutheria</taxon>
        <taxon>Laurasiatheria</taxon>
        <taxon>Carnivora</taxon>
        <taxon>Caniformia</taxon>
        <taxon>Ursidae</taxon>
        <taxon>Ursus</taxon>
    </lineage>
</organism>
<reference evidence="5" key="1">
    <citation type="submission" date="2016-06" db="EMBL/GenBank/DDBJ databases">
        <title>De novo assembly and RNA-Seq shows season-dependent expression and editing in black bear kidneys.</title>
        <authorList>
            <person name="Korstanje R."/>
            <person name="Srivastava A."/>
            <person name="Sarsani V.K."/>
            <person name="Sheehan S.M."/>
            <person name="Seger R.L."/>
            <person name="Barter M.E."/>
            <person name="Lindqvist C."/>
            <person name="Brody L.C."/>
            <person name="Mullikin J.C."/>
        </authorList>
    </citation>
    <scope>NUCLEOTIDE SEQUENCE [LARGE SCALE GENOMIC DNA]</scope>
</reference>
<dbReference type="STRING" id="9643.ENSUAMP00000032845"/>
<reference evidence="4" key="2">
    <citation type="submission" date="2025-08" db="UniProtKB">
        <authorList>
            <consortium name="Ensembl"/>
        </authorList>
    </citation>
    <scope>IDENTIFICATION</scope>
</reference>
<dbReference type="PANTHER" id="PTHR19368">
    <property type="entry name" value="XLR/SCP3/FAM9"/>
    <property type="match status" value="1"/>
</dbReference>
<dbReference type="AlphaFoldDB" id="A0A452SJT0"/>
<evidence type="ECO:0000313" key="5">
    <source>
        <dbReference type="Proteomes" id="UP000291022"/>
    </source>
</evidence>
<dbReference type="InterPro" id="IPR006888">
    <property type="entry name" value="XLR/SYCP3/FAM9_dom"/>
</dbReference>
<feature type="domain" description="XLR/SYCP3/FAM9" evidence="3">
    <location>
        <begin position="70"/>
        <end position="198"/>
    </location>
</feature>
<dbReference type="Pfam" id="PF04803">
    <property type="entry name" value="Cor1"/>
    <property type="match status" value="1"/>
</dbReference>
<dbReference type="Proteomes" id="UP000291022">
    <property type="component" value="Unassembled WGS sequence"/>
</dbReference>
<evidence type="ECO:0000259" key="3">
    <source>
        <dbReference type="Pfam" id="PF04803"/>
    </source>
</evidence>
<dbReference type="InterPro" id="IPR051443">
    <property type="entry name" value="XLR/SYCP3"/>
</dbReference>
<feature type="compositionally biased region" description="Basic residues" evidence="2">
    <location>
        <begin position="1"/>
        <end position="11"/>
    </location>
</feature>
<dbReference type="OMA" id="CMMDTRA"/>
<keyword evidence="5" id="KW-1185">Reference proteome</keyword>
<dbReference type="PANTHER" id="PTHR19368:SF20">
    <property type="entry name" value="XLR_SYCP3_FAM9 DOMAIN-CONTAINING PROTEIN"/>
    <property type="match status" value="1"/>
</dbReference>
<name>A0A452SJT0_URSAM</name>
<protein>
    <recommendedName>
        <fullName evidence="3">XLR/SYCP3/FAM9 domain-containing protein</fullName>
    </recommendedName>
</protein>
<comment type="similarity">
    <text evidence="1">Belongs to the XLR/SYCP3 family.</text>
</comment>
<proteinExistence type="inferred from homology"/>
<dbReference type="GO" id="GO:0000795">
    <property type="term" value="C:synaptonemal complex"/>
    <property type="evidence" value="ECO:0007669"/>
    <property type="project" value="TreeGrafter"/>
</dbReference>
<accession>A0A452SJT0</accession>
<dbReference type="Ensembl" id="ENSUAMT00000036592.1">
    <property type="protein sequence ID" value="ENSUAMP00000032845.1"/>
    <property type="gene ID" value="ENSUAMG00000025044.1"/>
</dbReference>